<accession>G8ZZT1</accession>
<evidence type="ECO:0000256" key="2">
    <source>
        <dbReference type="ARBA" id="ARBA00002803"/>
    </source>
</evidence>
<organism evidence="12 13">
    <name type="scientific">Torulaspora delbrueckii</name>
    <name type="common">Yeast</name>
    <name type="synonym">Candida colliculosa</name>
    <dbReference type="NCBI Taxonomy" id="4950"/>
    <lineage>
        <taxon>Eukaryota</taxon>
        <taxon>Fungi</taxon>
        <taxon>Dikarya</taxon>
        <taxon>Ascomycota</taxon>
        <taxon>Saccharomycotina</taxon>
        <taxon>Saccharomycetes</taxon>
        <taxon>Saccharomycetales</taxon>
        <taxon>Saccharomycetaceae</taxon>
        <taxon>Torulaspora</taxon>
    </lineage>
</organism>
<dbReference type="EC" id="2.5.1.9" evidence="5"/>
<dbReference type="GeneID" id="11501289"/>
<comment type="pathway">
    <text evidence="3">Cofactor biosynthesis; riboflavin biosynthesis; riboflavin from 2-hydroxy-3-oxobutyl phosphate and 5-amino-6-(D-ribitylamino)uracil: step 2/2.</text>
</comment>
<dbReference type="Gene3D" id="2.40.30.20">
    <property type="match status" value="2"/>
</dbReference>
<feature type="repeat" description="Lumazine-binding" evidence="10">
    <location>
        <begin position="104"/>
        <end position="202"/>
    </location>
</feature>
<evidence type="ECO:0000259" key="11">
    <source>
        <dbReference type="PROSITE" id="PS51177"/>
    </source>
</evidence>
<dbReference type="FunFam" id="2.40.30.20:FF:000006">
    <property type="entry name" value="Riboflavin synthase, alpha subunit"/>
    <property type="match status" value="1"/>
</dbReference>
<dbReference type="InterPro" id="IPR026017">
    <property type="entry name" value="Lumazine-bd_dom"/>
</dbReference>
<evidence type="ECO:0000256" key="7">
    <source>
        <dbReference type="ARBA" id="ARBA00022619"/>
    </source>
</evidence>
<dbReference type="InterPro" id="IPR017938">
    <property type="entry name" value="Riboflavin_synthase-like_b-brl"/>
</dbReference>
<dbReference type="FunCoup" id="G8ZZT1">
    <property type="interactions" value="204"/>
</dbReference>
<keyword evidence="8" id="KW-0808">Transferase</keyword>
<dbReference type="CDD" id="cd00402">
    <property type="entry name" value="Riboflavin_synthase_like"/>
    <property type="match status" value="1"/>
</dbReference>
<dbReference type="PIRSF" id="PIRSF000498">
    <property type="entry name" value="Riboflavin_syn_A"/>
    <property type="match status" value="1"/>
</dbReference>
<dbReference type="SUPFAM" id="SSF63380">
    <property type="entry name" value="Riboflavin synthase domain-like"/>
    <property type="match status" value="2"/>
</dbReference>
<dbReference type="HOGENOM" id="CLU_034388_1_1_1"/>
<comment type="subunit">
    <text evidence="4">Homotrimer.</text>
</comment>
<keyword evidence="7" id="KW-0686">Riboflavin biosynthesis</keyword>
<protein>
    <recommendedName>
        <fullName evidence="6">Riboflavin synthase</fullName>
        <ecNumber evidence="5">2.5.1.9</ecNumber>
    </recommendedName>
</protein>
<keyword evidence="13" id="KW-1185">Reference proteome</keyword>
<dbReference type="InParanoid" id="G8ZZT1"/>
<evidence type="ECO:0000256" key="1">
    <source>
        <dbReference type="ARBA" id="ARBA00000968"/>
    </source>
</evidence>
<dbReference type="OrthoDB" id="10258924at2759"/>
<dbReference type="PANTHER" id="PTHR21098:SF0">
    <property type="entry name" value="RIBOFLAVIN SYNTHASE"/>
    <property type="match status" value="1"/>
</dbReference>
<feature type="repeat" description="Lumazine-binding" evidence="10">
    <location>
        <begin position="1"/>
        <end position="103"/>
    </location>
</feature>
<gene>
    <name evidence="12" type="primary">TDEL0H02660</name>
    <name evidence="12" type="ORF">TDEL_0H02660</name>
</gene>
<dbReference type="InterPro" id="IPR001783">
    <property type="entry name" value="Lumazine-bd"/>
</dbReference>
<dbReference type="GO" id="GO:0009231">
    <property type="term" value="P:riboflavin biosynthetic process"/>
    <property type="evidence" value="ECO:0007669"/>
    <property type="project" value="UniProtKB-KW"/>
</dbReference>
<dbReference type="PANTHER" id="PTHR21098">
    <property type="entry name" value="RIBOFLAVIN SYNTHASE ALPHA CHAIN"/>
    <property type="match status" value="1"/>
</dbReference>
<evidence type="ECO:0000256" key="10">
    <source>
        <dbReference type="PROSITE-ProRule" id="PRU00524"/>
    </source>
</evidence>
<feature type="domain" description="Lumazine-binding" evidence="11">
    <location>
        <begin position="104"/>
        <end position="202"/>
    </location>
</feature>
<evidence type="ECO:0000256" key="8">
    <source>
        <dbReference type="ARBA" id="ARBA00022679"/>
    </source>
</evidence>
<proteinExistence type="predicted"/>
<dbReference type="EMBL" id="HE616749">
    <property type="protein sequence ID" value="CCE94125.1"/>
    <property type="molecule type" value="Genomic_DNA"/>
</dbReference>
<evidence type="ECO:0000256" key="9">
    <source>
        <dbReference type="ARBA" id="ARBA00022737"/>
    </source>
</evidence>
<dbReference type="FunFam" id="2.40.30.20:FF:000004">
    <property type="entry name" value="Riboflavin synthase, alpha subunit"/>
    <property type="match status" value="1"/>
</dbReference>
<dbReference type="PROSITE" id="PS51177">
    <property type="entry name" value="LUMAZINE_BIND"/>
    <property type="match status" value="2"/>
</dbReference>
<dbReference type="STRING" id="1076872.G8ZZT1"/>
<dbReference type="Pfam" id="PF00677">
    <property type="entry name" value="Lum_binding"/>
    <property type="match status" value="2"/>
</dbReference>
<reference evidence="12 13" key="1">
    <citation type="journal article" date="2011" name="Proc. Natl. Acad. Sci. U.S.A.">
        <title>Evolutionary erosion of yeast sex chromosomes by mating-type switching accidents.</title>
        <authorList>
            <person name="Gordon J.L."/>
            <person name="Armisen D."/>
            <person name="Proux-Wera E."/>
            <person name="Oheigeartaigh S.S."/>
            <person name="Byrne K.P."/>
            <person name="Wolfe K.H."/>
        </authorList>
    </citation>
    <scope>NUCLEOTIDE SEQUENCE [LARGE SCALE GENOMIC DNA]</scope>
    <source>
        <strain evidence="13">ATCC 10662 / CBS 1146 / NBRC 0425 / NCYC 2629 / NRRL Y-866</strain>
    </source>
</reference>
<evidence type="ECO:0000256" key="4">
    <source>
        <dbReference type="ARBA" id="ARBA00011233"/>
    </source>
</evidence>
<evidence type="ECO:0000256" key="6">
    <source>
        <dbReference type="ARBA" id="ARBA00013950"/>
    </source>
</evidence>
<name>G8ZZT1_TORDE</name>
<evidence type="ECO:0000256" key="5">
    <source>
        <dbReference type="ARBA" id="ARBA00012827"/>
    </source>
</evidence>
<dbReference type="RefSeq" id="XP_003683336.1">
    <property type="nucleotide sequence ID" value="XM_003683288.1"/>
</dbReference>
<sequence>MFTGIVEQIGTVLEYHNYDDSESGGKGVSVTITDASQVLGDCHIGDSIAINGICLTVTEFNENTFKVGISPETIKRTNVASWTKGSKVNLERAVSQDVRFGGHYVQGHVDTVATIVSKEPEGNSIIFGFKLRDSEYNKFIVEKGFICIDGTSLTIIKVDHNEAFFISMIKHTQENVVMPLKSIGDEVNIEVDLTGKIIEKQVTLALENQIELKSSPFTQMIERIVEEKVENYMKNQK</sequence>
<feature type="domain" description="Lumazine-binding" evidence="11">
    <location>
        <begin position="1"/>
        <end position="103"/>
    </location>
</feature>
<dbReference type="InterPro" id="IPR023366">
    <property type="entry name" value="ATP_synth_asu-like_sf"/>
</dbReference>
<dbReference type="NCBIfam" id="TIGR00187">
    <property type="entry name" value="ribE"/>
    <property type="match status" value="1"/>
</dbReference>
<evidence type="ECO:0000256" key="3">
    <source>
        <dbReference type="ARBA" id="ARBA00004887"/>
    </source>
</evidence>
<keyword evidence="9" id="KW-0677">Repeat</keyword>
<dbReference type="eggNOG" id="KOG3310">
    <property type="taxonomic scope" value="Eukaryota"/>
</dbReference>
<dbReference type="Proteomes" id="UP000005627">
    <property type="component" value="Chromosome 8"/>
</dbReference>
<evidence type="ECO:0000313" key="13">
    <source>
        <dbReference type="Proteomes" id="UP000005627"/>
    </source>
</evidence>
<dbReference type="KEGG" id="tdl:TDEL_0H02660"/>
<comment type="catalytic activity">
    <reaction evidence="1">
        <text>2 6,7-dimethyl-8-(1-D-ribityl)lumazine + H(+) = 5-amino-6-(D-ribitylamino)uracil + riboflavin</text>
        <dbReference type="Rhea" id="RHEA:20772"/>
        <dbReference type="ChEBI" id="CHEBI:15378"/>
        <dbReference type="ChEBI" id="CHEBI:15934"/>
        <dbReference type="ChEBI" id="CHEBI:57986"/>
        <dbReference type="ChEBI" id="CHEBI:58201"/>
        <dbReference type="EC" id="2.5.1.9"/>
    </reaction>
</comment>
<dbReference type="AlphaFoldDB" id="G8ZZT1"/>
<dbReference type="GO" id="GO:0004746">
    <property type="term" value="F:riboflavin synthase activity"/>
    <property type="evidence" value="ECO:0007669"/>
    <property type="project" value="UniProtKB-EC"/>
</dbReference>
<comment type="function">
    <text evidence="2">Catalyzes the dismutation of two molecules of 6,7-dimethyl-8-ribityllumazine, resulting in the formation of riboflavin and 5-amino-6-(D-ribitylamino)uracil.</text>
</comment>
<evidence type="ECO:0000313" key="12">
    <source>
        <dbReference type="EMBL" id="CCE94125.1"/>
    </source>
</evidence>
<dbReference type="NCBIfam" id="NF006767">
    <property type="entry name" value="PRK09289.1"/>
    <property type="match status" value="1"/>
</dbReference>